<evidence type="ECO:0000256" key="1">
    <source>
        <dbReference type="ARBA" id="ARBA00008779"/>
    </source>
</evidence>
<evidence type="ECO:0000256" key="2">
    <source>
        <dbReference type="ARBA" id="ARBA00022723"/>
    </source>
</evidence>
<protein>
    <submittedName>
        <fullName evidence="5">Sulfatase</fullName>
    </submittedName>
</protein>
<dbReference type="SUPFAM" id="SSF53649">
    <property type="entry name" value="Alkaline phosphatase-like"/>
    <property type="match status" value="1"/>
</dbReference>
<evidence type="ECO:0000256" key="3">
    <source>
        <dbReference type="ARBA" id="ARBA00022801"/>
    </source>
</evidence>
<dbReference type="InterPro" id="IPR000917">
    <property type="entry name" value="Sulfatase_N"/>
</dbReference>
<dbReference type="CDD" id="cd16027">
    <property type="entry name" value="SGSH"/>
    <property type="match status" value="1"/>
</dbReference>
<proteinExistence type="inferred from homology"/>
<evidence type="ECO:0000313" key="5">
    <source>
        <dbReference type="EMBL" id="QNM13276.1"/>
    </source>
</evidence>
<dbReference type="Proteomes" id="UP000515856">
    <property type="component" value="Chromosome"/>
</dbReference>
<feature type="domain" description="Sulfatase N-terminal" evidence="4">
    <location>
        <begin position="4"/>
        <end position="291"/>
    </location>
</feature>
<reference evidence="5 6" key="1">
    <citation type="submission" date="2020-08" db="EMBL/GenBank/DDBJ databases">
        <authorList>
            <person name="Liu C."/>
            <person name="Sun Q."/>
        </authorList>
    </citation>
    <scope>NUCLEOTIDE SEQUENCE [LARGE SCALE GENOMIC DNA]</scope>
    <source>
        <strain evidence="5 6">NSJ-61</strain>
    </source>
</reference>
<gene>
    <name evidence="5" type="ORF">H9Q80_04810</name>
</gene>
<dbReference type="PANTHER" id="PTHR45953">
    <property type="entry name" value="IDURONATE 2-SULFATASE"/>
    <property type="match status" value="1"/>
</dbReference>
<organism evidence="5 6">
    <name type="scientific">[Eubacterium] hominis</name>
    <dbReference type="NCBI Taxonomy" id="2764325"/>
    <lineage>
        <taxon>Bacteria</taxon>
        <taxon>Bacillati</taxon>
        <taxon>Bacillota</taxon>
        <taxon>Erysipelotrichia</taxon>
        <taxon>Erysipelotrichales</taxon>
        <taxon>Erysipelotrichaceae</taxon>
        <taxon>Amedibacillus</taxon>
    </lineage>
</organism>
<dbReference type="RefSeq" id="WP_117454329.1">
    <property type="nucleotide sequence ID" value="NZ_CP060636.1"/>
</dbReference>
<dbReference type="GO" id="GO:0005737">
    <property type="term" value="C:cytoplasm"/>
    <property type="evidence" value="ECO:0007669"/>
    <property type="project" value="TreeGrafter"/>
</dbReference>
<dbReference type="PANTHER" id="PTHR45953:SF1">
    <property type="entry name" value="IDURONATE 2-SULFATASE"/>
    <property type="match status" value="1"/>
</dbReference>
<dbReference type="InterPro" id="IPR024607">
    <property type="entry name" value="Sulfatase_CS"/>
</dbReference>
<dbReference type="Pfam" id="PF00884">
    <property type="entry name" value="Sulfatase"/>
    <property type="match status" value="1"/>
</dbReference>
<evidence type="ECO:0000259" key="4">
    <source>
        <dbReference type="Pfam" id="PF00884"/>
    </source>
</evidence>
<evidence type="ECO:0000313" key="6">
    <source>
        <dbReference type="Proteomes" id="UP000515856"/>
    </source>
</evidence>
<keyword evidence="6" id="KW-1185">Reference proteome</keyword>
<keyword evidence="2" id="KW-0479">Metal-binding</keyword>
<keyword evidence="3" id="KW-0378">Hydrolase</keyword>
<dbReference type="GO" id="GO:0008484">
    <property type="term" value="F:sulfuric ester hydrolase activity"/>
    <property type="evidence" value="ECO:0007669"/>
    <property type="project" value="TreeGrafter"/>
</dbReference>
<name>A0A7G9GR44_9FIRM</name>
<dbReference type="Gene3D" id="3.40.720.10">
    <property type="entry name" value="Alkaline Phosphatase, subunit A"/>
    <property type="match status" value="1"/>
</dbReference>
<dbReference type="GO" id="GO:0046872">
    <property type="term" value="F:metal ion binding"/>
    <property type="evidence" value="ECO:0007669"/>
    <property type="project" value="UniProtKB-KW"/>
</dbReference>
<dbReference type="InterPro" id="IPR017850">
    <property type="entry name" value="Alkaline_phosphatase_core_sf"/>
</dbReference>
<sequence length="452" mass="52605">MRKNVLYIHTHDSGIYFQPYDIHIHTPNLDAFAKDAVCFDEAYCCSPTCSPSRASLLTGRYPHTNGMLGLGNRGFEIHDYGNHIVQRLNHEGYHTVLCGIQHEYGRYKDHQLGADKIGYQENITTSCSEYKDKDLVEWDAHNTDALCQWLKTEKKEPFFVSMGFFSTHREYPDIDMSEEELRALHLPEFLKDTMEVRKDYAGHMRSVEMFDQNFGKIIHMLKETGHYDDTLIMFTTDHGVPYPFAKCTLFDSGIHVALIMRDPKPIVKGVHIKGLVSQIDVAPTICDLLGIEKDDGYQGKSFAKVFSNLHEEMDEAVFAEINFHTSYEPARCVRTKDYKLICYYGDYEKINRSNIDNSPTKQYYMEHGMLDKEKCMLALYDLANDPLEQHNVIQEKEYQEVYQMMKQKLETWRKETGDMALPLTEDKWEKAWQVNQPACIDPKSKREEDFIQ</sequence>
<dbReference type="AlphaFoldDB" id="A0A7G9GR44"/>
<dbReference type="EMBL" id="CP060636">
    <property type="protein sequence ID" value="QNM13276.1"/>
    <property type="molecule type" value="Genomic_DNA"/>
</dbReference>
<comment type="similarity">
    <text evidence="1">Belongs to the sulfatase family.</text>
</comment>
<dbReference type="PROSITE" id="PS00523">
    <property type="entry name" value="SULFATASE_1"/>
    <property type="match status" value="1"/>
</dbReference>
<dbReference type="KEGG" id="ehn:H9Q80_04810"/>
<accession>A0A7G9GR44</accession>